<dbReference type="Pfam" id="PF00098">
    <property type="entry name" value="zf-CCHC"/>
    <property type="match status" value="1"/>
</dbReference>
<dbReference type="InterPro" id="IPR001584">
    <property type="entry name" value="Integrase_cat-core"/>
</dbReference>
<dbReference type="SUPFAM" id="SSF56672">
    <property type="entry name" value="DNA/RNA polymerases"/>
    <property type="match status" value="1"/>
</dbReference>
<keyword evidence="5" id="KW-0255">Endonuclease</keyword>
<evidence type="ECO:0000259" key="12">
    <source>
        <dbReference type="PROSITE" id="PS50994"/>
    </source>
</evidence>
<dbReference type="InterPro" id="IPR036397">
    <property type="entry name" value="RNaseH_sf"/>
</dbReference>
<dbReference type="GO" id="GO:0003964">
    <property type="term" value="F:RNA-directed DNA polymerase activity"/>
    <property type="evidence" value="ECO:0007669"/>
    <property type="project" value="UniProtKB-KW"/>
</dbReference>
<sequence length="1289" mass="147759">MGLRTDIPEFEGRLQPDEFLDWLQTVERLFDIRDIPDRLKVKIVALKLKKSASLWWEHVQTQRYRAGKHKVDSWDKMKKLLKAKFLPVTYKQDSYLDYQNLKHGSLTVEELIGEFERLRMRCGAEEDEEQLIARFLGILKPEIGDVVSLQQYYSFNDVCKLALRVEKQLPQKNRFFLKQPITNQKPTPAPQTGPVKRDPTPPANSQPGSSAPLRCFKCQGFGHLKRDCPTKQLVAFVDDTEPQYDTDGEDESDIIYPDKGELLVSRRLLHATVGDDEDDTKWLRHNIFCTNCTSKGKVCTVIVDGGSCDNMVATTMVEKLGLQLHDHPDPYQLTWLKKGNLLKVTHKCLIQFSIGNKYADEIWCDVIPMDACHLLLGRPWLYDRRVKHDSFRNTYSFKKDGLSITLAPLHPRDDPATSATLTKADLIGLAKLPSITPVFSLVVLEENEPGGDIPSEVLPLFREFSDIFPNDIPAGLPLVREIQHCIDFIPGASIPNKPAYRMNPKEFAELHRQVTELLEKGLVRESMSPCAVPALLVPKPNGTFRMCIDSRAVNKITIKYRFPIPRFDDLLDQLHGATIFSKIDLRSGYHQIRMRPGDEWKTAFKTRDGLYEWMVMPFGLSNAPSTFMRLMNHIFKAFIGRFMVVYFDDILVFSTSLDEHLRHLRDVFSILREQKLYANEKKCHFLKQEVIFLGYLVSGTGIRMDTSKIEAITTWPTPTSLHDVRSFHGLASFYRRFIRDFSTIVAPMTEFECDASGLGIGGVLSQLNRPIAFFSEKFNETRRRYSTYDKEFYAIVRSLDYWRHYLLPSEFILYSDHQALKFIQGQAKLNPRHAKWVETLQDFTFVIRHKAGTAKTVADALSRRPSLMVTTTAQVAGFEPLKHLYVDDPDFKEVWAKSVSSPFCDYVRRDGLLFKGRRLCVPISSFREAIILECYQGALAGHFGREKTISLMGERFFWPKLMRDVMKVLNRCRVCHVAKTYNTNQGLYTPLPTPAAPWEDMAHFIPCSKTYDASQVARLYFSEIVRLHGVPKTITSDRDVKFISHFWRTLWQRLGAKLQFSTSHHPQTDGQTEVTNRSLGNLLRCLVGDNTKQWDLVLPQAEFAYNRSTHSSTGRSPFFVVYGRNPFTPLDLAPLPGLYSFSADGDAQAAQIKLLHEQVRDQITKHDLQYQARANKHRKRVVFHEGDLVWIFLRRERFPQGRFGKLHPRADGPFRVLKRINDNAYKIDLPGHYGVSTTFNVADLRPYTADDEFEGDSGSSHFLEGEDDTDPTLPDEDPPGLQQTGVQSG</sequence>
<dbReference type="EC" id="2.7.7.49" evidence="1"/>
<feature type="region of interest" description="Disordered" evidence="9">
    <location>
        <begin position="177"/>
        <end position="210"/>
    </location>
</feature>
<gene>
    <name evidence="13" type="ORF">Tco_0680505</name>
</gene>
<dbReference type="InterPro" id="IPR005162">
    <property type="entry name" value="Retrotrans_gag_dom"/>
</dbReference>
<evidence type="ECO:0000256" key="7">
    <source>
        <dbReference type="ARBA" id="ARBA00022918"/>
    </source>
</evidence>
<dbReference type="InterPro" id="IPR056924">
    <property type="entry name" value="SH3_Tf2-1"/>
</dbReference>
<evidence type="ECO:0000313" key="14">
    <source>
        <dbReference type="Proteomes" id="UP001151760"/>
    </source>
</evidence>
<comment type="caution">
    <text evidence="13">The sequence shown here is derived from an EMBL/GenBank/DDBJ whole genome shotgun (WGS) entry which is preliminary data.</text>
</comment>
<keyword evidence="4" id="KW-0540">Nuclease</keyword>
<keyword evidence="14" id="KW-1185">Reference proteome</keyword>
<evidence type="ECO:0000259" key="10">
    <source>
        <dbReference type="PROSITE" id="PS50158"/>
    </source>
</evidence>
<feature type="region of interest" description="Disordered" evidence="9">
    <location>
        <begin position="1250"/>
        <end position="1289"/>
    </location>
</feature>
<name>A0ABQ4XM50_9ASTR</name>
<dbReference type="Pfam" id="PF00078">
    <property type="entry name" value="RVT_1"/>
    <property type="match status" value="1"/>
</dbReference>
<evidence type="ECO:0000256" key="9">
    <source>
        <dbReference type="SAM" id="MobiDB-lite"/>
    </source>
</evidence>
<dbReference type="CDD" id="cd01647">
    <property type="entry name" value="RT_LTR"/>
    <property type="match status" value="1"/>
</dbReference>
<dbReference type="InterPro" id="IPR000477">
    <property type="entry name" value="RT_dom"/>
</dbReference>
<dbReference type="Proteomes" id="UP001151760">
    <property type="component" value="Unassembled WGS sequence"/>
</dbReference>
<dbReference type="EMBL" id="BQNB010009614">
    <property type="protein sequence ID" value="GJS65941.1"/>
    <property type="molecule type" value="Genomic_DNA"/>
</dbReference>
<evidence type="ECO:0000259" key="11">
    <source>
        <dbReference type="PROSITE" id="PS50878"/>
    </source>
</evidence>
<dbReference type="Gene3D" id="4.10.60.10">
    <property type="entry name" value="Zinc finger, CCHC-type"/>
    <property type="match status" value="1"/>
</dbReference>
<dbReference type="Pfam" id="PF24626">
    <property type="entry name" value="SH3_Tf2-1"/>
    <property type="match status" value="1"/>
</dbReference>
<feature type="compositionally biased region" description="Acidic residues" evidence="9">
    <location>
        <begin position="1265"/>
        <end position="1278"/>
    </location>
</feature>
<keyword evidence="6" id="KW-0378">Hydrolase</keyword>
<dbReference type="InterPro" id="IPR021109">
    <property type="entry name" value="Peptidase_aspartic_dom_sf"/>
</dbReference>
<dbReference type="InterPro" id="IPR001878">
    <property type="entry name" value="Znf_CCHC"/>
</dbReference>
<feature type="domain" description="Reverse transcriptase" evidence="11">
    <location>
        <begin position="518"/>
        <end position="697"/>
    </location>
</feature>
<dbReference type="CDD" id="cd09274">
    <property type="entry name" value="RNase_HI_RT_Ty3"/>
    <property type="match status" value="1"/>
</dbReference>
<keyword evidence="8" id="KW-0863">Zinc-finger</keyword>
<accession>A0ABQ4XM50</accession>
<organism evidence="13 14">
    <name type="scientific">Tanacetum coccineum</name>
    <dbReference type="NCBI Taxonomy" id="301880"/>
    <lineage>
        <taxon>Eukaryota</taxon>
        <taxon>Viridiplantae</taxon>
        <taxon>Streptophyta</taxon>
        <taxon>Embryophyta</taxon>
        <taxon>Tracheophyta</taxon>
        <taxon>Spermatophyta</taxon>
        <taxon>Magnoliopsida</taxon>
        <taxon>eudicotyledons</taxon>
        <taxon>Gunneridae</taxon>
        <taxon>Pentapetalae</taxon>
        <taxon>asterids</taxon>
        <taxon>campanulids</taxon>
        <taxon>Asterales</taxon>
        <taxon>Asteraceae</taxon>
        <taxon>Asteroideae</taxon>
        <taxon>Anthemideae</taxon>
        <taxon>Anthemidinae</taxon>
        <taxon>Tanacetum</taxon>
    </lineage>
</organism>
<dbReference type="InterPro" id="IPR041373">
    <property type="entry name" value="RT_RNaseH"/>
</dbReference>
<feature type="domain" description="Integrase catalytic" evidence="12">
    <location>
        <begin position="1012"/>
        <end position="1125"/>
    </location>
</feature>
<keyword evidence="7 13" id="KW-0695">RNA-directed DNA polymerase</keyword>
<dbReference type="PROSITE" id="PS50994">
    <property type="entry name" value="INTEGRASE"/>
    <property type="match status" value="1"/>
</dbReference>
<dbReference type="SUPFAM" id="SSF53098">
    <property type="entry name" value="Ribonuclease H-like"/>
    <property type="match status" value="1"/>
</dbReference>
<evidence type="ECO:0000256" key="4">
    <source>
        <dbReference type="ARBA" id="ARBA00022722"/>
    </source>
</evidence>
<reference evidence="13" key="1">
    <citation type="journal article" date="2022" name="Int. J. Mol. Sci.">
        <title>Draft Genome of Tanacetum Coccineum: Genomic Comparison of Closely Related Tanacetum-Family Plants.</title>
        <authorList>
            <person name="Yamashiro T."/>
            <person name="Shiraishi A."/>
            <person name="Nakayama K."/>
            <person name="Satake H."/>
        </authorList>
    </citation>
    <scope>NUCLEOTIDE SEQUENCE</scope>
</reference>
<dbReference type="Gene3D" id="3.30.70.270">
    <property type="match status" value="2"/>
</dbReference>
<dbReference type="PANTHER" id="PTHR35046">
    <property type="entry name" value="ZINC KNUCKLE (CCHC-TYPE) FAMILY PROTEIN"/>
    <property type="match status" value="1"/>
</dbReference>
<feature type="domain" description="CCHC-type" evidence="10">
    <location>
        <begin position="214"/>
        <end position="229"/>
    </location>
</feature>
<dbReference type="InterPro" id="IPR043128">
    <property type="entry name" value="Rev_trsase/Diguanyl_cyclase"/>
</dbReference>
<evidence type="ECO:0000313" key="13">
    <source>
        <dbReference type="EMBL" id="GJS65941.1"/>
    </source>
</evidence>
<evidence type="ECO:0000256" key="6">
    <source>
        <dbReference type="ARBA" id="ARBA00022801"/>
    </source>
</evidence>
<dbReference type="Pfam" id="PF17921">
    <property type="entry name" value="Integrase_H2C2"/>
    <property type="match status" value="1"/>
</dbReference>
<evidence type="ECO:0000256" key="2">
    <source>
        <dbReference type="ARBA" id="ARBA00022679"/>
    </source>
</evidence>
<evidence type="ECO:0000256" key="5">
    <source>
        <dbReference type="ARBA" id="ARBA00022759"/>
    </source>
</evidence>
<dbReference type="InterPro" id="IPR012337">
    <property type="entry name" value="RNaseH-like_sf"/>
</dbReference>
<dbReference type="Gene3D" id="1.10.340.70">
    <property type="match status" value="1"/>
</dbReference>
<dbReference type="PROSITE" id="PS50158">
    <property type="entry name" value="ZF_CCHC"/>
    <property type="match status" value="1"/>
</dbReference>
<reference evidence="13" key="2">
    <citation type="submission" date="2022-01" db="EMBL/GenBank/DDBJ databases">
        <authorList>
            <person name="Yamashiro T."/>
            <person name="Shiraishi A."/>
            <person name="Satake H."/>
            <person name="Nakayama K."/>
        </authorList>
    </citation>
    <scope>NUCLEOTIDE SEQUENCE</scope>
</reference>
<keyword evidence="3" id="KW-0548">Nucleotidyltransferase</keyword>
<evidence type="ECO:0000256" key="8">
    <source>
        <dbReference type="PROSITE-ProRule" id="PRU00047"/>
    </source>
</evidence>
<dbReference type="InterPro" id="IPR041588">
    <property type="entry name" value="Integrase_H2C2"/>
</dbReference>
<dbReference type="InterPro" id="IPR043502">
    <property type="entry name" value="DNA/RNA_pol_sf"/>
</dbReference>
<dbReference type="SMART" id="SM00343">
    <property type="entry name" value="ZnF_C2HC"/>
    <property type="match status" value="1"/>
</dbReference>
<evidence type="ECO:0000256" key="1">
    <source>
        <dbReference type="ARBA" id="ARBA00012493"/>
    </source>
</evidence>
<dbReference type="CDD" id="cd00303">
    <property type="entry name" value="retropepsin_like"/>
    <property type="match status" value="1"/>
</dbReference>
<dbReference type="SUPFAM" id="SSF57756">
    <property type="entry name" value="Retrovirus zinc finger-like domains"/>
    <property type="match status" value="1"/>
</dbReference>
<dbReference type="PROSITE" id="PS50878">
    <property type="entry name" value="RT_POL"/>
    <property type="match status" value="1"/>
</dbReference>
<keyword evidence="8" id="KW-0862">Zinc</keyword>
<dbReference type="InterPro" id="IPR036875">
    <property type="entry name" value="Znf_CCHC_sf"/>
</dbReference>
<dbReference type="Gene3D" id="2.40.70.10">
    <property type="entry name" value="Acid Proteases"/>
    <property type="match status" value="1"/>
</dbReference>
<proteinExistence type="predicted"/>
<keyword evidence="8" id="KW-0479">Metal-binding</keyword>
<protein>
    <recommendedName>
        <fullName evidence="1">RNA-directed DNA polymerase</fullName>
        <ecNumber evidence="1">2.7.7.49</ecNumber>
    </recommendedName>
</protein>
<dbReference type="Pfam" id="PF03732">
    <property type="entry name" value="Retrotrans_gag"/>
    <property type="match status" value="1"/>
</dbReference>
<dbReference type="Gene3D" id="3.10.10.10">
    <property type="entry name" value="HIV Type 1 Reverse Transcriptase, subunit A, domain 1"/>
    <property type="match status" value="1"/>
</dbReference>
<evidence type="ECO:0000256" key="3">
    <source>
        <dbReference type="ARBA" id="ARBA00022695"/>
    </source>
</evidence>
<dbReference type="PANTHER" id="PTHR35046:SF23">
    <property type="entry name" value="NUCLEOTIDYLTRANSFERASE, RIBONUCLEASE H"/>
    <property type="match status" value="1"/>
</dbReference>
<dbReference type="Pfam" id="PF17917">
    <property type="entry name" value="RT_RNaseH"/>
    <property type="match status" value="1"/>
</dbReference>
<dbReference type="Gene3D" id="3.30.420.10">
    <property type="entry name" value="Ribonuclease H-like superfamily/Ribonuclease H"/>
    <property type="match status" value="1"/>
</dbReference>
<keyword evidence="2" id="KW-0808">Transferase</keyword>